<dbReference type="Pfam" id="PF05368">
    <property type="entry name" value="NmrA"/>
    <property type="match status" value="1"/>
</dbReference>
<dbReference type="PANTHER" id="PTHR42748:SF7">
    <property type="entry name" value="NMRA LIKE REDOX SENSOR 1-RELATED"/>
    <property type="match status" value="1"/>
</dbReference>
<evidence type="ECO:0000259" key="3">
    <source>
        <dbReference type="Pfam" id="PF05368"/>
    </source>
</evidence>
<feature type="domain" description="NmrA-like" evidence="3">
    <location>
        <begin position="8"/>
        <end position="324"/>
    </location>
</feature>
<comment type="similarity">
    <text evidence="1">Belongs to the NmrA-type oxidoreductase family.</text>
</comment>
<evidence type="ECO:0000256" key="1">
    <source>
        <dbReference type="ARBA" id="ARBA00006328"/>
    </source>
</evidence>
<comment type="caution">
    <text evidence="4">The sequence shown here is derived from an EMBL/GenBank/DDBJ whole genome shotgun (WGS) entry which is preliminary data.</text>
</comment>
<name>A0A8H4PHA7_9HYPO</name>
<dbReference type="PANTHER" id="PTHR42748">
    <property type="entry name" value="NITROGEN METABOLITE REPRESSION PROTEIN NMRA FAMILY MEMBER"/>
    <property type="match status" value="1"/>
</dbReference>
<dbReference type="AlphaFoldDB" id="A0A8H4PHA7"/>
<dbReference type="Gene3D" id="3.90.25.10">
    <property type="entry name" value="UDP-galactose 4-epimerase, domain 1"/>
    <property type="match status" value="1"/>
</dbReference>
<evidence type="ECO:0000256" key="2">
    <source>
        <dbReference type="ARBA" id="ARBA00022857"/>
    </source>
</evidence>
<reference evidence="4 5" key="1">
    <citation type="submission" date="2020-01" db="EMBL/GenBank/DDBJ databases">
        <title>Identification and distribution of gene clusters putatively required for synthesis of sphingolipid metabolism inhibitors in phylogenetically diverse species of the filamentous fungus Fusarium.</title>
        <authorList>
            <person name="Kim H.-S."/>
            <person name="Busman M."/>
            <person name="Brown D.W."/>
            <person name="Divon H."/>
            <person name="Uhlig S."/>
            <person name="Proctor R.H."/>
        </authorList>
    </citation>
    <scope>NUCLEOTIDE SEQUENCE [LARGE SCALE GENOMIC DNA]</scope>
    <source>
        <strain evidence="4 5">NRRL 20459</strain>
    </source>
</reference>
<sequence>METPQHNRVIVVLGATGNQGRGVVRALLQKMWPAFHVRAVTRNMEGPSAKGLLDDFGHTQRLELTQADINDARSLHAAFRGAYGVFAVTQNRIPGKTIDTEDEMRHELQAGRNIVDVAEACKIQHFVISSLPNLTKASNGRFTKVYHFDYKHEIEQLARQRLPAVTALLPGLFYSNMTWQQYCRKGEDGTVRFCAPVPGDTLADWVDPAYDIGVFACEAFAAGPEKTGSKSYPVVSPKLRFSDFAEKFTRVTLIPSTFKSTTIEQWGNTVAETVGEGYREDIQQMMQWLAAAPDDKICYGTMEPVEDTSRQDLGVRASTFEEWLTRSNWQGP</sequence>
<dbReference type="EMBL" id="JAADYS010000027">
    <property type="protein sequence ID" value="KAF4472890.1"/>
    <property type="molecule type" value="Genomic_DNA"/>
</dbReference>
<dbReference type="CDD" id="cd05251">
    <property type="entry name" value="NmrA_like_SDR_a"/>
    <property type="match status" value="1"/>
</dbReference>
<dbReference type="SUPFAM" id="SSF51735">
    <property type="entry name" value="NAD(P)-binding Rossmann-fold domains"/>
    <property type="match status" value="1"/>
</dbReference>
<keyword evidence="2" id="KW-0521">NADP</keyword>
<dbReference type="InterPro" id="IPR036291">
    <property type="entry name" value="NAD(P)-bd_dom_sf"/>
</dbReference>
<dbReference type="Proteomes" id="UP000554235">
    <property type="component" value="Unassembled WGS sequence"/>
</dbReference>
<keyword evidence="5" id="KW-1185">Reference proteome</keyword>
<protein>
    <submittedName>
        <fullName evidence="4">Cinnamoyl- reductase</fullName>
    </submittedName>
</protein>
<proteinExistence type="inferred from homology"/>
<dbReference type="Gene3D" id="3.40.50.720">
    <property type="entry name" value="NAD(P)-binding Rossmann-like Domain"/>
    <property type="match status" value="1"/>
</dbReference>
<evidence type="ECO:0000313" key="4">
    <source>
        <dbReference type="EMBL" id="KAF4472890.1"/>
    </source>
</evidence>
<dbReference type="OrthoDB" id="3358371at2759"/>
<dbReference type="InterPro" id="IPR051164">
    <property type="entry name" value="NmrA-like_oxidored"/>
</dbReference>
<gene>
    <name evidence="4" type="ORF">FALBO_212</name>
</gene>
<accession>A0A8H4PHA7</accession>
<dbReference type="InterPro" id="IPR008030">
    <property type="entry name" value="NmrA-like"/>
</dbReference>
<organism evidence="4 5">
    <name type="scientific">Fusarium albosuccineum</name>
    <dbReference type="NCBI Taxonomy" id="1237068"/>
    <lineage>
        <taxon>Eukaryota</taxon>
        <taxon>Fungi</taxon>
        <taxon>Dikarya</taxon>
        <taxon>Ascomycota</taxon>
        <taxon>Pezizomycotina</taxon>
        <taxon>Sordariomycetes</taxon>
        <taxon>Hypocreomycetidae</taxon>
        <taxon>Hypocreales</taxon>
        <taxon>Nectriaceae</taxon>
        <taxon>Fusarium</taxon>
        <taxon>Fusarium decemcellulare species complex</taxon>
    </lineage>
</organism>
<evidence type="ECO:0000313" key="5">
    <source>
        <dbReference type="Proteomes" id="UP000554235"/>
    </source>
</evidence>